<dbReference type="GO" id="GO:0016903">
    <property type="term" value="F:oxidoreductase activity, acting on the aldehyde or oxo group of donors"/>
    <property type="evidence" value="ECO:0007669"/>
    <property type="project" value="InterPro"/>
</dbReference>
<gene>
    <name evidence="5" type="ORF">I8755_37100</name>
</gene>
<dbReference type="InterPro" id="IPR046667">
    <property type="entry name" value="DUF6537"/>
</dbReference>
<name>A0A7T4U1X5_9ACTN</name>
<proteinExistence type="predicted"/>
<dbReference type="PANTHER" id="PTHR48084">
    <property type="entry name" value="2-OXOGLUTARATE OXIDOREDUCTASE SUBUNIT KORB-RELATED"/>
    <property type="match status" value="1"/>
</dbReference>
<dbReference type="Pfam" id="PF01558">
    <property type="entry name" value="POR"/>
    <property type="match status" value="1"/>
</dbReference>
<dbReference type="SUPFAM" id="SSF52518">
    <property type="entry name" value="Thiamin diphosphate-binding fold (THDP-binding)"/>
    <property type="match status" value="2"/>
</dbReference>
<feature type="region of interest" description="Disordered" evidence="2">
    <location>
        <begin position="1"/>
        <end position="68"/>
    </location>
</feature>
<dbReference type="NCBIfam" id="NF009589">
    <property type="entry name" value="PRK13030.1"/>
    <property type="match status" value="1"/>
</dbReference>
<dbReference type="InterPro" id="IPR009014">
    <property type="entry name" value="Transketo_C/PFOR_II"/>
</dbReference>
<dbReference type="Gene3D" id="3.40.920.10">
    <property type="entry name" value="Pyruvate-ferredoxin oxidoreductase, PFOR, domain III"/>
    <property type="match status" value="1"/>
</dbReference>
<evidence type="ECO:0000313" key="6">
    <source>
        <dbReference type="Proteomes" id="UP000596130"/>
    </source>
</evidence>
<evidence type="ECO:0000259" key="3">
    <source>
        <dbReference type="Pfam" id="PF01558"/>
    </source>
</evidence>
<feature type="domain" description="Pyruvate/ketoisovalerate oxidoreductase catalytic" evidence="3">
    <location>
        <begin position="777"/>
        <end position="963"/>
    </location>
</feature>
<dbReference type="InterPro" id="IPR051457">
    <property type="entry name" value="2-oxoacid:Fd_oxidoreductase"/>
</dbReference>
<dbReference type="AlphaFoldDB" id="A0A7T4U1X5"/>
<dbReference type="SUPFAM" id="SSF52922">
    <property type="entry name" value="TK C-terminal domain-like"/>
    <property type="match status" value="1"/>
</dbReference>
<dbReference type="CDD" id="cd07034">
    <property type="entry name" value="TPP_PYR_PFOR_IOR-alpha_like"/>
    <property type="match status" value="1"/>
</dbReference>
<evidence type="ECO:0000256" key="2">
    <source>
        <dbReference type="SAM" id="MobiDB-lite"/>
    </source>
</evidence>
<evidence type="ECO:0000256" key="1">
    <source>
        <dbReference type="ARBA" id="ARBA00023002"/>
    </source>
</evidence>
<dbReference type="EMBL" id="CP065959">
    <property type="protein sequence ID" value="QQC93318.1"/>
    <property type="molecule type" value="Genomic_DNA"/>
</dbReference>
<protein>
    <submittedName>
        <fullName evidence="5">Indolepyruvate ferredoxin oxidoreductase family protein</fullName>
    </submittedName>
</protein>
<dbReference type="InterPro" id="IPR019752">
    <property type="entry name" value="Pyrv/ketoisovalerate_OxRed_cat"/>
</dbReference>
<reference evidence="5 6" key="1">
    <citation type="submission" date="2020-12" db="EMBL/GenBank/DDBJ databases">
        <title>Identification and biosynthesis of polyene macrolides produced by Streptomyces alfalfae Men-myco-93-63.</title>
        <authorList>
            <person name="Liu D."/>
            <person name="Li Y."/>
            <person name="Liu L."/>
            <person name="Han X."/>
            <person name="Shen F."/>
        </authorList>
    </citation>
    <scope>NUCLEOTIDE SEQUENCE [LARGE SCALE GENOMIC DNA]</scope>
    <source>
        <strain evidence="5 6">Men-myco-93-63</strain>
    </source>
</reference>
<organism evidence="5 6">
    <name type="scientific">Streptomyces alfalfae</name>
    <dbReference type="NCBI Taxonomy" id="1642299"/>
    <lineage>
        <taxon>Bacteria</taxon>
        <taxon>Bacillati</taxon>
        <taxon>Actinomycetota</taxon>
        <taxon>Actinomycetes</taxon>
        <taxon>Kitasatosporales</taxon>
        <taxon>Streptomycetaceae</taxon>
        <taxon>Streptomyces</taxon>
    </lineage>
</organism>
<evidence type="ECO:0000259" key="4">
    <source>
        <dbReference type="Pfam" id="PF20169"/>
    </source>
</evidence>
<evidence type="ECO:0000313" key="5">
    <source>
        <dbReference type="EMBL" id="QQC93318.1"/>
    </source>
</evidence>
<dbReference type="RefSeq" id="WP_198504785.1">
    <property type="nucleotide sequence ID" value="NZ_CP065959.1"/>
</dbReference>
<sequence length="1227" mass="131525">MTTFAGSDFRPHDDERDAEHGDGHADGRADERGAERSDGRADERGGERADERDGAPVDPRRRYQATAGRVQLTGIQALARLPIDQHRRDLAAGRHIATFISGYEGSPLAGYDLELSRLRDLLAANGVRHVPGLNEEAAATAVQGSQLVNTLDGATHDGVLGIWYGKAPGLDRATDALRHGNLMGAHPAGGALLLVGDDPAAKSSSVPCSSELALMDLAVPFLYPADSQEVLDLGLHAVELSRASGLWAGLKIVTAVADGSSLVDLGDERPAPVLPQGAGRHEPTARLLQPTLGPLERDLMTTRLRLAREYCRLNRLNRIDVRGDADVIGIAAAGRTYRELRAALDRLGLTDARLGEAGIRLLKIAMPYPLDAETVVEFAAGLDQIIVVEEKRSFVETAVREVLYGRTGAPRVLGKEDEQGKELIASYGELDADTLLRPLARVLTAHGVPVGERRLERIEGRAQLPLLSLPKRAPYFCSGCPHNSSTKVPDDSLVGGGIGCHAMVLLMDEEQVGTVTGLSQMGGEGLQWIGMAPYTRRDHYLQNLGDGTFDHSGSLAIRAAVAAGVNITYKLLYNSAVAMTGGQSAVGAMDLRQIVDVLRAEKVARIIVTTDDVRRTRRARLPHDVAVWDRGRTEEAQRALAGTPGVTVLVHDQECATEKRRKWKRGRLDKPTTRVFINERICEGCGDCGHKSNCLSVQPVETEFGRKTQIHQASCNVDYSCLKGDCPAFMTVTGVEPPRSAAGGAVADPRVRGEAPLPDPVTTVTGPDFGVRLTGVGGTGVVTVSQILATAGLLAGWTPRSLDQTGLAQKGGAVVSDIRFHRAGEGRTNKLGAGECDLYLGCDILVAADDTNLGVASPERTAAVLNTARVATGHMVADVRQTFPDTAAMSERLLARVRPGAEVLDARKTVLALLGDDQCLNIFLVGIGFQLGALPLPAAAVEEAIRINGVAVEANLQAFRYGRLWVADRRAVTAVMGKDASRVAASARGSSEAGLDRGATVTIGSTPADTTPLDRLVARRVDELTAYQNAAYAARYAETVDAVRERERDVVPGSEELTTAVAVNLFKLMAYKDEYEVARLALDKDVAAELTERFGLGARARWNLQPPVLRALGMRRKIQLGAWFRPGFTALYGMRGLRGTALDPFGRAQVRKVERALLDDYAGRVPHLLAGLTPATHATAVEIASLPDMVRGYEEVKLRNVEAYRTRLRELTERFDRGVGEGGGAPA</sequence>
<dbReference type="NCBIfam" id="NF009588">
    <property type="entry name" value="PRK13029.1"/>
    <property type="match status" value="1"/>
</dbReference>
<dbReference type="Pfam" id="PF20169">
    <property type="entry name" value="DUF6537"/>
    <property type="match status" value="1"/>
</dbReference>
<feature type="domain" description="DUF6537" evidence="4">
    <location>
        <begin position="1013"/>
        <end position="1209"/>
    </location>
</feature>
<keyword evidence="5" id="KW-0670">Pyruvate</keyword>
<dbReference type="PANTHER" id="PTHR48084:SF3">
    <property type="entry name" value="SUBUNIT OF PYRUVATE:FLAVODOXIN OXIDOREDUCTASE"/>
    <property type="match status" value="1"/>
</dbReference>
<keyword evidence="1" id="KW-0560">Oxidoreductase</keyword>
<accession>A0A7T4U1X5</accession>
<dbReference type="InterPro" id="IPR029061">
    <property type="entry name" value="THDP-binding"/>
</dbReference>
<dbReference type="Proteomes" id="UP000596130">
    <property type="component" value="Chromosome"/>
</dbReference>
<dbReference type="GO" id="GO:0000287">
    <property type="term" value="F:magnesium ion binding"/>
    <property type="evidence" value="ECO:0007669"/>
    <property type="project" value="UniProtKB-ARBA"/>
</dbReference>
<dbReference type="InterPro" id="IPR002869">
    <property type="entry name" value="Pyrv_flavodox_OxRed_cen"/>
</dbReference>
<feature type="compositionally biased region" description="Basic and acidic residues" evidence="2">
    <location>
        <begin position="9"/>
        <end position="61"/>
    </location>
</feature>
<feature type="region of interest" description="Disordered" evidence="2">
    <location>
        <begin position="739"/>
        <end position="763"/>
    </location>
</feature>
<dbReference type="SUPFAM" id="SSF53323">
    <property type="entry name" value="Pyruvate-ferredoxin oxidoreductase, PFOR, domain III"/>
    <property type="match status" value="1"/>
</dbReference>
<dbReference type="InterPro" id="IPR002880">
    <property type="entry name" value="Pyrv_Fd/Flavodoxin_OxRdtase_N"/>
</dbReference>
<dbReference type="Gene3D" id="3.40.50.970">
    <property type="match status" value="1"/>
</dbReference>